<dbReference type="EMBL" id="ML212145">
    <property type="protein sequence ID" value="TFK79154.1"/>
    <property type="molecule type" value="Genomic_DNA"/>
</dbReference>
<dbReference type="Gene3D" id="3.60.130.30">
    <property type="match status" value="1"/>
</dbReference>
<keyword evidence="2" id="KW-1185">Reference proteome</keyword>
<gene>
    <name evidence="1" type="ORF">K466DRAFT_506056</name>
</gene>
<dbReference type="STRING" id="1314778.A0A5C3NPD6"/>
<accession>A0A5C3NPD6</accession>
<evidence type="ECO:0000313" key="2">
    <source>
        <dbReference type="Proteomes" id="UP000308197"/>
    </source>
</evidence>
<protein>
    <submittedName>
        <fullName evidence="1">Uncharacterized protein</fullName>
    </submittedName>
</protein>
<dbReference type="AlphaFoldDB" id="A0A5C3NPD6"/>
<reference evidence="1 2" key="1">
    <citation type="journal article" date="2019" name="Nat. Ecol. Evol.">
        <title>Megaphylogeny resolves global patterns of mushroom evolution.</title>
        <authorList>
            <person name="Varga T."/>
            <person name="Krizsan K."/>
            <person name="Foldi C."/>
            <person name="Dima B."/>
            <person name="Sanchez-Garcia M."/>
            <person name="Sanchez-Ramirez S."/>
            <person name="Szollosi G.J."/>
            <person name="Szarkandi J.G."/>
            <person name="Papp V."/>
            <person name="Albert L."/>
            <person name="Andreopoulos W."/>
            <person name="Angelini C."/>
            <person name="Antonin V."/>
            <person name="Barry K.W."/>
            <person name="Bougher N.L."/>
            <person name="Buchanan P."/>
            <person name="Buyck B."/>
            <person name="Bense V."/>
            <person name="Catcheside P."/>
            <person name="Chovatia M."/>
            <person name="Cooper J."/>
            <person name="Damon W."/>
            <person name="Desjardin D."/>
            <person name="Finy P."/>
            <person name="Geml J."/>
            <person name="Haridas S."/>
            <person name="Hughes K."/>
            <person name="Justo A."/>
            <person name="Karasinski D."/>
            <person name="Kautmanova I."/>
            <person name="Kiss B."/>
            <person name="Kocsube S."/>
            <person name="Kotiranta H."/>
            <person name="LaButti K.M."/>
            <person name="Lechner B.E."/>
            <person name="Liimatainen K."/>
            <person name="Lipzen A."/>
            <person name="Lukacs Z."/>
            <person name="Mihaltcheva S."/>
            <person name="Morgado L.N."/>
            <person name="Niskanen T."/>
            <person name="Noordeloos M.E."/>
            <person name="Ohm R.A."/>
            <person name="Ortiz-Santana B."/>
            <person name="Ovrebo C."/>
            <person name="Racz N."/>
            <person name="Riley R."/>
            <person name="Savchenko A."/>
            <person name="Shiryaev A."/>
            <person name="Soop K."/>
            <person name="Spirin V."/>
            <person name="Szebenyi C."/>
            <person name="Tomsovsky M."/>
            <person name="Tulloss R.E."/>
            <person name="Uehling J."/>
            <person name="Grigoriev I.V."/>
            <person name="Vagvolgyi C."/>
            <person name="Papp T."/>
            <person name="Martin F.M."/>
            <person name="Miettinen O."/>
            <person name="Hibbett D.S."/>
            <person name="Nagy L.G."/>
        </authorList>
    </citation>
    <scope>NUCLEOTIDE SEQUENCE [LARGE SCALE GENOMIC DNA]</scope>
    <source>
        <strain evidence="1 2">HHB13444</strain>
    </source>
</reference>
<dbReference type="InParanoid" id="A0A5C3NPD6"/>
<evidence type="ECO:0000313" key="1">
    <source>
        <dbReference type="EMBL" id="TFK79154.1"/>
    </source>
</evidence>
<proteinExistence type="predicted"/>
<organism evidence="1 2">
    <name type="scientific">Polyporus arcularius HHB13444</name>
    <dbReference type="NCBI Taxonomy" id="1314778"/>
    <lineage>
        <taxon>Eukaryota</taxon>
        <taxon>Fungi</taxon>
        <taxon>Dikarya</taxon>
        <taxon>Basidiomycota</taxon>
        <taxon>Agaricomycotina</taxon>
        <taxon>Agaricomycetes</taxon>
        <taxon>Polyporales</taxon>
        <taxon>Polyporaceae</taxon>
        <taxon>Polyporus</taxon>
    </lineage>
</organism>
<name>A0A5C3NPD6_9APHY</name>
<sequence length="250" mass="27789">MTNSRAACGKDPDLEHRRGAYSTATGGWSYGGGQPEPMNLVEKTAKAQRTLRALLANQAVREIAGFGNDCLKTYVPDLYHYYETTQAKIAQQFPMLEPVFTNSVFAGVTFNLGPRTVTFAHRDHHNLPFGWCCVTVLGDFDHRKGGHFILWDLKLVIQIPAGASYLIPSAILKHSNVDIGQQETRMSITQYSAGGLFRWVACGMRSQAAYIRDGNRMPSGQERWDEGIALLRRWSGYPEKPAPPLVQQGS</sequence>
<dbReference type="Proteomes" id="UP000308197">
    <property type="component" value="Unassembled WGS sequence"/>
</dbReference>